<accession>R4X9E8</accession>
<dbReference type="SUPFAM" id="SSF89009">
    <property type="entry name" value="GAT-like domain"/>
    <property type="match status" value="1"/>
</dbReference>
<keyword evidence="9" id="KW-0653">Protein transport</keyword>
<dbReference type="PROSITE" id="PS50002">
    <property type="entry name" value="SH3"/>
    <property type="match status" value="1"/>
</dbReference>
<keyword evidence="6 11" id="KW-0728">SH3 domain</keyword>
<dbReference type="Pfam" id="PF03127">
    <property type="entry name" value="GAT"/>
    <property type="match status" value="1"/>
</dbReference>
<feature type="compositionally biased region" description="Basic and acidic residues" evidence="12">
    <location>
        <begin position="590"/>
        <end position="600"/>
    </location>
</feature>
<dbReference type="PANTHER" id="PTHR45929:SF3">
    <property type="entry name" value="JAK PATHWAY SIGNAL TRANSDUCTION ADAPTOR MOLECULE"/>
    <property type="match status" value="1"/>
</dbReference>
<evidence type="ECO:0000256" key="8">
    <source>
        <dbReference type="ARBA" id="ARBA00022753"/>
    </source>
</evidence>
<dbReference type="Gene3D" id="2.30.30.40">
    <property type="entry name" value="SH3 Domains"/>
    <property type="match status" value="1"/>
</dbReference>
<dbReference type="PRINTS" id="PR00499">
    <property type="entry name" value="P67PHOX"/>
</dbReference>
<dbReference type="VEuPathDB" id="FungiDB:TAPDE_001971"/>
<keyword evidence="8" id="KW-0967">Endosome</keyword>
<protein>
    <recommendedName>
        <fullName evidence="4">Class E vacuolar protein-sorting machinery protein HSE1</fullName>
    </recommendedName>
    <alternativeName>
        <fullName evidence="5">Class E vacuolar protein-sorting machinery protein hse1</fullName>
    </alternativeName>
</protein>
<dbReference type="CDD" id="cd11805">
    <property type="entry name" value="SH3_GRB2_like_C"/>
    <property type="match status" value="1"/>
</dbReference>
<dbReference type="Pfam" id="PF00018">
    <property type="entry name" value="SH3_1"/>
    <property type="match status" value="1"/>
</dbReference>
<name>R4X9E8_TAPDE</name>
<feature type="compositionally biased region" description="Polar residues" evidence="12">
    <location>
        <begin position="535"/>
        <end position="559"/>
    </location>
</feature>
<feature type="compositionally biased region" description="Polar residues" evidence="12">
    <location>
        <begin position="482"/>
        <end position="507"/>
    </location>
</feature>
<evidence type="ECO:0000256" key="9">
    <source>
        <dbReference type="ARBA" id="ARBA00022927"/>
    </source>
</evidence>
<dbReference type="OrthoDB" id="10255964at2759"/>
<dbReference type="SMART" id="SM00326">
    <property type="entry name" value="SH3"/>
    <property type="match status" value="1"/>
</dbReference>
<dbReference type="CDD" id="cd16978">
    <property type="entry name" value="VHS_HSE1"/>
    <property type="match status" value="1"/>
</dbReference>
<dbReference type="GO" id="GO:0010008">
    <property type="term" value="C:endosome membrane"/>
    <property type="evidence" value="ECO:0007669"/>
    <property type="project" value="UniProtKB-SubCell"/>
</dbReference>
<dbReference type="GO" id="GO:0043130">
    <property type="term" value="F:ubiquitin binding"/>
    <property type="evidence" value="ECO:0007669"/>
    <property type="project" value="InterPro"/>
</dbReference>
<evidence type="ECO:0000256" key="5">
    <source>
        <dbReference type="ARBA" id="ARBA00018978"/>
    </source>
</evidence>
<feature type="compositionally biased region" description="Low complexity" evidence="12">
    <location>
        <begin position="629"/>
        <end position="639"/>
    </location>
</feature>
<dbReference type="GO" id="GO:0035091">
    <property type="term" value="F:phosphatidylinositol binding"/>
    <property type="evidence" value="ECO:0007669"/>
    <property type="project" value="InterPro"/>
</dbReference>
<dbReference type="InterPro" id="IPR036028">
    <property type="entry name" value="SH3-like_dom_sf"/>
</dbReference>
<dbReference type="PANTHER" id="PTHR45929">
    <property type="entry name" value="JAK PATHWAY SIGNAL TRANSDUCTION ADAPTOR MOLECULE"/>
    <property type="match status" value="1"/>
</dbReference>
<dbReference type="Pfam" id="PF00790">
    <property type="entry name" value="VHS"/>
    <property type="match status" value="1"/>
</dbReference>
<dbReference type="PROSITE" id="PS50179">
    <property type="entry name" value="VHS"/>
    <property type="match status" value="1"/>
</dbReference>
<dbReference type="SMART" id="SM00288">
    <property type="entry name" value="VHS"/>
    <property type="match status" value="1"/>
</dbReference>
<evidence type="ECO:0000313" key="15">
    <source>
        <dbReference type="EMBL" id="CCG82045.1"/>
    </source>
</evidence>
<dbReference type="Proteomes" id="UP000013776">
    <property type="component" value="Unassembled WGS sequence"/>
</dbReference>
<feature type="region of interest" description="Disordered" evidence="12">
    <location>
        <begin position="143"/>
        <end position="164"/>
    </location>
</feature>
<dbReference type="EMBL" id="CAHR02000068">
    <property type="protein sequence ID" value="CCG82045.1"/>
    <property type="molecule type" value="Genomic_DNA"/>
</dbReference>
<evidence type="ECO:0000256" key="2">
    <source>
        <dbReference type="ARBA" id="ARBA00004125"/>
    </source>
</evidence>
<evidence type="ECO:0000256" key="6">
    <source>
        <dbReference type="ARBA" id="ARBA00022443"/>
    </source>
</evidence>
<evidence type="ECO:0000256" key="11">
    <source>
        <dbReference type="PROSITE-ProRule" id="PRU00192"/>
    </source>
</evidence>
<dbReference type="SUPFAM" id="SSF50044">
    <property type="entry name" value="SH3-domain"/>
    <property type="match status" value="1"/>
</dbReference>
<keyword evidence="7" id="KW-0813">Transport</keyword>
<evidence type="ECO:0000259" key="14">
    <source>
        <dbReference type="PROSITE" id="PS50179"/>
    </source>
</evidence>
<evidence type="ECO:0000256" key="1">
    <source>
        <dbReference type="ARBA" id="ARBA00002654"/>
    </source>
</evidence>
<evidence type="ECO:0000313" key="16">
    <source>
        <dbReference type="Proteomes" id="UP000013776"/>
    </source>
</evidence>
<dbReference type="STRING" id="1097556.R4X9E8"/>
<feature type="compositionally biased region" description="Polar residues" evidence="12">
    <location>
        <begin position="225"/>
        <end position="242"/>
    </location>
</feature>
<comment type="function">
    <text evidence="1">Component of the ESCRT-0 complex which is the sorting receptor for ubiquitinated cargo proteins at the multivesicular body (MVB).</text>
</comment>
<dbReference type="SUPFAM" id="SSF48464">
    <property type="entry name" value="ENTH/VHS domain"/>
    <property type="match status" value="1"/>
</dbReference>
<evidence type="ECO:0000256" key="12">
    <source>
        <dbReference type="SAM" id="MobiDB-lite"/>
    </source>
</evidence>
<evidence type="ECO:0000256" key="4">
    <source>
        <dbReference type="ARBA" id="ARBA00017923"/>
    </source>
</evidence>
<comment type="caution">
    <text evidence="15">The sequence shown here is derived from an EMBL/GenBank/DDBJ whole genome shotgun (WGS) entry which is preliminary data.</text>
</comment>
<dbReference type="InterPro" id="IPR008942">
    <property type="entry name" value="ENTH_VHS"/>
</dbReference>
<dbReference type="FunFam" id="2.30.30.40:FF:000072">
    <property type="entry name" value="Unconventional Myosin IB"/>
    <property type="match status" value="1"/>
</dbReference>
<keyword evidence="16" id="KW-1185">Reference proteome</keyword>
<dbReference type="InterPro" id="IPR002014">
    <property type="entry name" value="VHS_dom"/>
</dbReference>
<comment type="subcellular location">
    <subcellularLocation>
        <location evidence="2">Endosome membrane</location>
        <topology evidence="2">Peripheral membrane protein</topology>
        <orientation evidence="2">Cytoplasmic side</orientation>
    </subcellularLocation>
</comment>
<evidence type="ECO:0000259" key="13">
    <source>
        <dbReference type="PROSITE" id="PS50002"/>
    </source>
</evidence>
<dbReference type="CDD" id="cd21386">
    <property type="entry name" value="GAT_Hse1"/>
    <property type="match status" value="1"/>
</dbReference>
<evidence type="ECO:0000256" key="7">
    <source>
        <dbReference type="ARBA" id="ARBA00022448"/>
    </source>
</evidence>
<dbReference type="eggNOG" id="KOG2199">
    <property type="taxonomic scope" value="Eukaryota"/>
</dbReference>
<organism evidence="15 16">
    <name type="scientific">Taphrina deformans (strain PYCC 5710 / ATCC 11124 / CBS 356.35 / IMI 108563 / JCM 9778 / NBRC 8474)</name>
    <name type="common">Peach leaf curl fungus</name>
    <name type="synonym">Lalaria deformans</name>
    <dbReference type="NCBI Taxonomy" id="1097556"/>
    <lineage>
        <taxon>Eukaryota</taxon>
        <taxon>Fungi</taxon>
        <taxon>Dikarya</taxon>
        <taxon>Ascomycota</taxon>
        <taxon>Taphrinomycotina</taxon>
        <taxon>Taphrinomycetes</taxon>
        <taxon>Taphrinales</taxon>
        <taxon>Taphrinaceae</taxon>
        <taxon>Taphrina</taxon>
    </lineage>
</organism>
<dbReference type="AlphaFoldDB" id="R4X9E8"/>
<gene>
    <name evidence="15" type="ORF">TAPDE_001971</name>
</gene>
<dbReference type="Gene3D" id="1.20.5.1940">
    <property type="match status" value="1"/>
</dbReference>
<feature type="compositionally biased region" description="Basic and acidic residues" evidence="12">
    <location>
        <begin position="154"/>
        <end position="164"/>
    </location>
</feature>
<reference evidence="15 16" key="1">
    <citation type="journal article" date="2013" name="MBio">
        <title>Genome sequencing of the plant pathogen Taphrina deformans, the causal agent of peach leaf curl.</title>
        <authorList>
            <person name="Cisse O.H."/>
            <person name="Almeida J.M.G.C.F."/>
            <person name="Fonseca A."/>
            <person name="Kumar A.A."/>
            <person name="Salojaervi J."/>
            <person name="Overmyer K."/>
            <person name="Hauser P.M."/>
            <person name="Pagni M."/>
        </authorList>
    </citation>
    <scope>NUCLEOTIDE SEQUENCE [LARGE SCALE GENOMIC DNA]</scope>
    <source>
        <strain evidence="16">PYCC 5710 / ATCC 11124 / CBS 356.35 / IMI 108563 / JCM 9778 / NBRC 8474</strain>
    </source>
</reference>
<dbReference type="InterPro" id="IPR004152">
    <property type="entry name" value="GAT_dom"/>
</dbReference>
<dbReference type="Gene3D" id="1.25.40.90">
    <property type="match status" value="1"/>
</dbReference>
<dbReference type="PRINTS" id="PR00452">
    <property type="entry name" value="SH3DOMAIN"/>
</dbReference>
<dbReference type="InterPro" id="IPR050670">
    <property type="entry name" value="STAM"/>
</dbReference>
<comment type="similarity">
    <text evidence="3">Belongs to the STAM family.</text>
</comment>
<feature type="region of interest" description="Disordered" evidence="12">
    <location>
        <begin position="408"/>
        <end position="659"/>
    </location>
</feature>
<keyword evidence="10" id="KW-0472">Membrane</keyword>
<feature type="region of interest" description="Disordered" evidence="12">
    <location>
        <begin position="215"/>
        <end position="244"/>
    </location>
</feature>
<dbReference type="GO" id="GO:0043328">
    <property type="term" value="P:protein transport to vacuole involved in ubiquitin-dependent protein catabolic process via the multivesicular body sorting pathway"/>
    <property type="evidence" value="ECO:0007669"/>
    <property type="project" value="TreeGrafter"/>
</dbReference>
<feature type="domain" description="VHS" evidence="14">
    <location>
        <begin position="17"/>
        <end position="147"/>
    </location>
</feature>
<dbReference type="InterPro" id="IPR001452">
    <property type="entry name" value="SH3_domain"/>
</dbReference>
<sequence>MFSRTAINPMDEPVTRATDENLTSENWELILGVCDRVDADPENGARNAVLAIQKRLGHRNANVQLFSLSLAEAVSKNCGTKAHREIASRSFIQALMRLINDKAIHAKVKARTAELVKQWTDDFSRDPSLSIMRETYNSIRAQGISVAPPPSRPQKKEITEADRRREEEELQIALAMSLNETKITQNSANTRMTNGNNRTEVEAISNAYTLPQSNISTDRGYALPSASSGSHQNATPQVQQTPIADRTAATVSRVRALYDFSASEAGELSFRRGDVIQVIESAYKDWWRGSLHGSIGIFPTNYVENLADPTPEDLRRESEDEQRIFAEAKNVEKLLSILSSAEPNDPRFAENDQLQSLYHSTISIRPKLVRLIEKYAQKKDDLILLNEKFLKARRDYDDLMEASLARYSSAPYPPRTGPDPRHAAYQQSMSSGGYQGHQVLQPQGDYRQYQQGPGAVRQNVASPADQYQYRSTPSQPGLFANQPLTGPQRSAAQVLQSSDSGYSNSYGPASGADPRQSTGYRDDRRVPSQMGPSFGPQTQSGGAPREANSTNHNNQQRSDSYPPPQMPTSPSQELAQAFPQAPPQTYRTSSYDHERAEREGGPPIAYYTEHDDDPGQDKGAAQRGIGYDSALSPSAPSAPGYTEEQADDGFADYYRRSGQ</sequence>
<evidence type="ECO:0000256" key="10">
    <source>
        <dbReference type="ARBA" id="ARBA00023136"/>
    </source>
</evidence>
<feature type="domain" description="SH3" evidence="13">
    <location>
        <begin position="249"/>
        <end position="308"/>
    </location>
</feature>
<evidence type="ECO:0000256" key="3">
    <source>
        <dbReference type="ARBA" id="ARBA00009666"/>
    </source>
</evidence>
<dbReference type="GO" id="GO:0033565">
    <property type="term" value="C:ESCRT-0 complex"/>
    <property type="evidence" value="ECO:0007669"/>
    <property type="project" value="TreeGrafter"/>
</dbReference>
<proteinExistence type="inferred from homology"/>